<name>A0ACC1M9V3_9FUNG</name>
<dbReference type="EMBL" id="JANBVB010000002">
    <property type="protein sequence ID" value="KAJ2900927.1"/>
    <property type="molecule type" value="Genomic_DNA"/>
</dbReference>
<evidence type="ECO:0000313" key="2">
    <source>
        <dbReference type="Proteomes" id="UP001139981"/>
    </source>
</evidence>
<organism evidence="1 2">
    <name type="scientific">Coemansia aciculifera</name>
    <dbReference type="NCBI Taxonomy" id="417176"/>
    <lineage>
        <taxon>Eukaryota</taxon>
        <taxon>Fungi</taxon>
        <taxon>Fungi incertae sedis</taxon>
        <taxon>Zoopagomycota</taxon>
        <taxon>Kickxellomycotina</taxon>
        <taxon>Kickxellomycetes</taxon>
        <taxon>Kickxellales</taxon>
        <taxon>Kickxellaceae</taxon>
        <taxon>Coemansia</taxon>
    </lineage>
</organism>
<protein>
    <submittedName>
        <fullName evidence="1">Uncharacterized protein</fullName>
    </submittedName>
</protein>
<sequence length="752" mass="85224">MSIRWLAYRQSVVPWAGLCRRVTNSASIRDSATPDEDSKADPPDDPKVVESSPVYSKEEVDAAKSAGKDETDKSARKGRAGARTELLQEREPVVVHEMTYPIQTSKWYRIVPESVDFAQVGASHIPRVPKLGHGLERVLFSPGVHCLQDPHSGVYNFDPYIRNITQPAEFDYDKLTPYITSSKDKTLMSHARRSKKQFVGSTSSMTHVLSHLYFVISAGKSPDISSMSMAFADMPSRFTRGMRYPASIALRYQDGVYGIDADKSFDVQDSILSILGKSLEKLLSSTPSEFEMYKKENSWKVKSIPDENYHYVEFDDFVLRSQLDCRDDRLPRKTFDLKTRGSLAVRMDLQNYEVSKGYQILSMKGRLQSFEREYYDMIRSAFLKYNFQTRIGNMDGIFVAYHNTARMFGFQYIPRKEMDRVLFGNEHTGNKAFKAVLILLSKLLRTVTELYPEKDIRVSFDSRSFERQQMDIWVEVLNDEAEAAAMLQYPENGFTRAKSAPKKTPPKTDGSTSADPHECNDVPGESAAEDSLTDDYLDPADEIYVNTEQPIFLYTLETFSTLNDQDTGEPVTVKRKEDQWHINWKLTKSRQSQEDIVAQYRRLRLRQATYFERASPDTPDEELSPMLKILRRISRQNLWRNKPPTGKVVVNRSRSPIHVVPSSSADASSSSAAGPATTKGHLASKSTPTASDRSSKRMNRAKPGKSPTGMRPRDQPKKSVHAQKPLHHHAARPASSGSKAEQAKPETKQDDK</sequence>
<evidence type="ECO:0000313" key="1">
    <source>
        <dbReference type="EMBL" id="KAJ2900927.1"/>
    </source>
</evidence>
<accession>A0ACC1M9V3</accession>
<comment type="caution">
    <text evidence="1">The sequence shown here is derived from an EMBL/GenBank/DDBJ whole genome shotgun (WGS) entry which is preliminary data.</text>
</comment>
<dbReference type="Proteomes" id="UP001139981">
    <property type="component" value="Unassembled WGS sequence"/>
</dbReference>
<proteinExistence type="predicted"/>
<keyword evidence="2" id="KW-1185">Reference proteome</keyword>
<gene>
    <name evidence="1" type="ORF">IWW38_000302</name>
</gene>
<reference evidence="1" key="1">
    <citation type="submission" date="2022-07" db="EMBL/GenBank/DDBJ databases">
        <title>Phylogenomic reconstructions and comparative analyses of Kickxellomycotina fungi.</title>
        <authorList>
            <person name="Reynolds N.K."/>
            <person name="Stajich J.E."/>
            <person name="Barry K."/>
            <person name="Grigoriev I.V."/>
            <person name="Crous P."/>
            <person name="Smith M.E."/>
        </authorList>
    </citation>
    <scope>NUCLEOTIDE SEQUENCE</scope>
    <source>
        <strain evidence="1">CBS 190363</strain>
    </source>
</reference>